<reference evidence="7" key="1">
    <citation type="submission" date="2020-03" db="EMBL/GenBank/DDBJ databases">
        <title>Studies in the Genomics of Life Span.</title>
        <authorList>
            <person name="Glass D."/>
        </authorList>
    </citation>
    <scope>NUCLEOTIDE SEQUENCE</scope>
    <source>
        <strain evidence="7">LTLLF</strain>
        <tissue evidence="7">Muscle</tissue>
    </source>
</reference>
<evidence type="ECO:0000256" key="1">
    <source>
        <dbReference type="ARBA" id="ARBA00004613"/>
    </source>
</evidence>
<evidence type="ECO:0000256" key="5">
    <source>
        <dbReference type="SAM" id="SignalP"/>
    </source>
</evidence>
<feature type="domain" description="Lipocalin/cytosolic fatty-acid binding" evidence="6">
    <location>
        <begin position="31"/>
        <end position="97"/>
    </location>
</feature>
<dbReference type="InterPro" id="IPR000566">
    <property type="entry name" value="Lipocln_cytosolic_FA-bd_dom"/>
</dbReference>
<feature type="domain" description="Lipocalin/cytosolic fatty-acid binding" evidence="6">
    <location>
        <begin position="135"/>
        <end position="210"/>
    </location>
</feature>
<dbReference type="CDD" id="cd19414">
    <property type="entry name" value="lipocalin_1_3_4_13-like"/>
    <property type="match status" value="1"/>
</dbReference>
<dbReference type="GO" id="GO:0036094">
    <property type="term" value="F:small molecule binding"/>
    <property type="evidence" value="ECO:0007669"/>
    <property type="project" value="InterPro"/>
</dbReference>
<comment type="similarity">
    <text evidence="2">Belongs to the calycin superfamily. Lipocalin family.</text>
</comment>
<organism evidence="7 8">
    <name type="scientific">Microtus ochrogaster</name>
    <name type="common">Prairie vole</name>
    <dbReference type="NCBI Taxonomy" id="79684"/>
    <lineage>
        <taxon>Eukaryota</taxon>
        <taxon>Metazoa</taxon>
        <taxon>Chordata</taxon>
        <taxon>Craniata</taxon>
        <taxon>Vertebrata</taxon>
        <taxon>Euteleostomi</taxon>
        <taxon>Mammalia</taxon>
        <taxon>Eutheria</taxon>
        <taxon>Euarchontoglires</taxon>
        <taxon>Glires</taxon>
        <taxon>Rodentia</taxon>
        <taxon>Myomorpha</taxon>
        <taxon>Muroidea</taxon>
        <taxon>Cricetidae</taxon>
        <taxon>Arvicolinae</taxon>
        <taxon>Microtus</taxon>
    </lineage>
</organism>
<dbReference type="InterPro" id="IPR002450">
    <property type="entry name" value="von_Ebner_gland"/>
</dbReference>
<comment type="subcellular location">
    <subcellularLocation>
        <location evidence="1">Secreted</location>
    </subcellularLocation>
</comment>
<feature type="signal peptide" evidence="5">
    <location>
        <begin position="1"/>
        <end position="19"/>
    </location>
</feature>
<sequence length="231" mass="26274">MKHLLLIFVLLGLVAVLNAQEVPSDDQDDFSGIWYTKAMVSDKDRPEGKGPKKVFPIRVTALEGGDLELMITYLKKNQCHEKKIVMHKTDEPGKYSICEFTVAQGLYRGKFLRGGFLPCSAPSMVIHSCSMCQTLEVTVKGKNTFYIQELPVKDHYIFYCEHHQHHGKSHHKGKLVGRDPEENPEAMEEFKKFVQNKGLKEENIFVPEQRVPSLYSVDSKPLDHIGVLQSC</sequence>
<dbReference type="InterPro" id="IPR002345">
    <property type="entry name" value="Lipocalin"/>
</dbReference>
<gene>
    <name evidence="7" type="ORF">LTLLF_171270</name>
</gene>
<name>A0A8J6G9J1_MICOH</name>
<dbReference type="Gene3D" id="2.40.128.20">
    <property type="match status" value="1"/>
</dbReference>
<dbReference type="PRINTS" id="PR01175">
    <property type="entry name" value="VNEBNERGLAND"/>
</dbReference>
<evidence type="ECO:0000313" key="8">
    <source>
        <dbReference type="Proteomes" id="UP000710432"/>
    </source>
</evidence>
<dbReference type="Pfam" id="PF00061">
    <property type="entry name" value="Lipocalin"/>
    <property type="match status" value="2"/>
</dbReference>
<dbReference type="Proteomes" id="UP000710432">
    <property type="component" value="Unassembled WGS sequence"/>
</dbReference>
<comment type="caution">
    <text evidence="7">The sequence shown here is derived from an EMBL/GenBank/DDBJ whole genome shotgun (WGS) entry which is preliminary data.</text>
</comment>
<evidence type="ECO:0000259" key="6">
    <source>
        <dbReference type="Pfam" id="PF00061"/>
    </source>
</evidence>
<evidence type="ECO:0000313" key="7">
    <source>
        <dbReference type="EMBL" id="KAH0506907.1"/>
    </source>
</evidence>
<dbReference type="SUPFAM" id="SSF50814">
    <property type="entry name" value="Lipocalins"/>
    <property type="match status" value="1"/>
</dbReference>
<dbReference type="PANTHER" id="PTHR11430:SF129">
    <property type="entry name" value="ODORANT-BINDING PROTEIN 2A-RELATED"/>
    <property type="match status" value="1"/>
</dbReference>
<feature type="chain" id="PRO_5035209426" evidence="5">
    <location>
        <begin position="20"/>
        <end position="231"/>
    </location>
</feature>
<evidence type="ECO:0000256" key="2">
    <source>
        <dbReference type="ARBA" id="ARBA00006889"/>
    </source>
</evidence>
<evidence type="ECO:0000256" key="3">
    <source>
        <dbReference type="ARBA" id="ARBA00022525"/>
    </source>
</evidence>
<dbReference type="AlphaFoldDB" id="A0A8J6G9J1"/>
<proteinExistence type="inferred from homology"/>
<keyword evidence="4 5" id="KW-0732">Signal</keyword>
<dbReference type="GO" id="GO:0005615">
    <property type="term" value="C:extracellular space"/>
    <property type="evidence" value="ECO:0007669"/>
    <property type="project" value="TreeGrafter"/>
</dbReference>
<dbReference type="EMBL" id="JAATJU010023844">
    <property type="protein sequence ID" value="KAH0506907.1"/>
    <property type="molecule type" value="Genomic_DNA"/>
</dbReference>
<dbReference type="PANTHER" id="PTHR11430">
    <property type="entry name" value="LIPOCALIN"/>
    <property type="match status" value="1"/>
</dbReference>
<keyword evidence="3" id="KW-0964">Secreted</keyword>
<protein>
    <submittedName>
        <fullName evidence="7">Odorant-binding protein 2b</fullName>
    </submittedName>
</protein>
<accession>A0A8J6G9J1</accession>
<dbReference type="InterPro" id="IPR012674">
    <property type="entry name" value="Calycin"/>
</dbReference>
<evidence type="ECO:0000256" key="4">
    <source>
        <dbReference type="ARBA" id="ARBA00022729"/>
    </source>
</evidence>